<reference evidence="1 2" key="1">
    <citation type="submission" date="2013-04" db="EMBL/GenBank/DDBJ databases">
        <authorList>
            <person name="Harkins D.M."/>
            <person name="Durkin A.S."/>
            <person name="Brinkac L.M."/>
            <person name="Haft D.H."/>
            <person name="Selengut J.D."/>
            <person name="Sanka R."/>
            <person name="DePew J."/>
            <person name="Purushe J."/>
            <person name="Hartskeerl R.A."/>
            <person name="Ahmed A."/>
            <person name="van der Linden H."/>
            <person name="Goris M.G.A."/>
            <person name="Vinetz J.M."/>
            <person name="Sutton G.G."/>
            <person name="Nierman W.C."/>
            <person name="Fouts D.E."/>
        </authorList>
    </citation>
    <scope>NUCLEOTIDE SEQUENCE [LARGE SCALE GENOMIC DNA]</scope>
    <source>
        <strain evidence="1 2">Sao Paulo</strain>
    </source>
</reference>
<sequence length="46" mass="5521">MRHNKIDPYGCFGHEFGGIWEGMDDWAIVWPTERENLILQTIKFRL</sequence>
<accession>A0A5E8HAH3</accession>
<dbReference type="STRING" id="1249483.LEP1GSC202_2068"/>
<proteinExistence type="predicted"/>
<gene>
    <name evidence="1" type="ORF">LEP1GSC202_2068</name>
</gene>
<evidence type="ECO:0000313" key="1">
    <source>
        <dbReference type="EMBL" id="EOQ87842.1"/>
    </source>
</evidence>
<name>A0A5E8HAH3_9LEPT</name>
<dbReference type="Proteomes" id="UP000013996">
    <property type="component" value="Unassembled WGS sequence"/>
</dbReference>
<comment type="caution">
    <text evidence="1">The sequence shown here is derived from an EMBL/GenBank/DDBJ whole genome shotgun (WGS) entry which is preliminary data.</text>
</comment>
<protein>
    <submittedName>
        <fullName evidence="1">Uncharacterized protein</fullName>
    </submittedName>
</protein>
<dbReference type="RefSeq" id="WP_015678499.1">
    <property type="nucleotide sequence ID" value="NZ_AOGX02000029.1"/>
</dbReference>
<organism evidence="1 2">
    <name type="scientific">Leptospira yanagawae serovar Saopaulo str. Sao Paulo = ATCC 700523</name>
    <dbReference type="NCBI Taxonomy" id="1249483"/>
    <lineage>
        <taxon>Bacteria</taxon>
        <taxon>Pseudomonadati</taxon>
        <taxon>Spirochaetota</taxon>
        <taxon>Spirochaetia</taxon>
        <taxon>Leptospirales</taxon>
        <taxon>Leptospiraceae</taxon>
        <taxon>Leptospira</taxon>
    </lineage>
</organism>
<dbReference type="AlphaFoldDB" id="A0A5E8HAH3"/>
<evidence type="ECO:0000313" key="2">
    <source>
        <dbReference type="Proteomes" id="UP000013996"/>
    </source>
</evidence>
<dbReference type="EMBL" id="AOGX02000029">
    <property type="protein sequence ID" value="EOQ87842.1"/>
    <property type="molecule type" value="Genomic_DNA"/>
</dbReference>